<dbReference type="PANTHER" id="PTHR36749">
    <property type="entry name" value="F7O18.3 PROTEIN"/>
    <property type="match status" value="1"/>
</dbReference>
<gene>
    <name evidence="2" type="ORF">Ctob_006526</name>
</gene>
<name>A0A0M0JIW7_9EUKA</name>
<accession>A0A0M0JIW7</accession>
<feature type="region of interest" description="Disordered" evidence="1">
    <location>
        <begin position="1"/>
        <end position="57"/>
    </location>
</feature>
<dbReference type="EMBL" id="JWZX01002841">
    <property type="protein sequence ID" value="KOO26509.1"/>
    <property type="molecule type" value="Genomic_DNA"/>
</dbReference>
<feature type="compositionally biased region" description="Low complexity" evidence="1">
    <location>
        <begin position="35"/>
        <end position="48"/>
    </location>
</feature>
<organism evidence="2 3">
    <name type="scientific">Chrysochromulina tobinii</name>
    <dbReference type="NCBI Taxonomy" id="1460289"/>
    <lineage>
        <taxon>Eukaryota</taxon>
        <taxon>Haptista</taxon>
        <taxon>Haptophyta</taxon>
        <taxon>Prymnesiophyceae</taxon>
        <taxon>Prymnesiales</taxon>
        <taxon>Chrysochromulinaceae</taxon>
        <taxon>Chrysochromulina</taxon>
    </lineage>
</organism>
<protein>
    <submittedName>
        <fullName evidence="2">Uncharacterized protein</fullName>
    </submittedName>
</protein>
<dbReference type="OrthoDB" id="64928at2759"/>
<comment type="caution">
    <text evidence="2">The sequence shown here is derived from an EMBL/GenBank/DDBJ whole genome shotgun (WGS) entry which is preliminary data.</text>
</comment>
<dbReference type="PANTHER" id="PTHR36749:SF1">
    <property type="entry name" value="F7O18.3 PROTEIN"/>
    <property type="match status" value="1"/>
</dbReference>
<reference evidence="3" key="1">
    <citation type="journal article" date="2015" name="PLoS Genet.">
        <title>Genome Sequence and Transcriptome Analyses of Chrysochromulina tobin: Metabolic Tools for Enhanced Algal Fitness in the Prominent Order Prymnesiales (Haptophyceae).</title>
        <authorList>
            <person name="Hovde B.T."/>
            <person name="Deodato C.R."/>
            <person name="Hunsperger H.M."/>
            <person name="Ryken S.A."/>
            <person name="Yost W."/>
            <person name="Jha R.K."/>
            <person name="Patterson J."/>
            <person name="Monnat R.J. Jr."/>
            <person name="Barlow S.B."/>
            <person name="Starkenburg S.R."/>
            <person name="Cattolico R.A."/>
        </authorList>
    </citation>
    <scope>NUCLEOTIDE SEQUENCE</scope>
    <source>
        <strain evidence="3">CCMP291</strain>
    </source>
</reference>
<keyword evidence="3" id="KW-1185">Reference proteome</keyword>
<feature type="compositionally biased region" description="Polar residues" evidence="1">
    <location>
        <begin position="1"/>
        <end position="10"/>
    </location>
</feature>
<feature type="compositionally biased region" description="Basic and acidic residues" evidence="1">
    <location>
        <begin position="279"/>
        <end position="299"/>
    </location>
</feature>
<dbReference type="Proteomes" id="UP000037460">
    <property type="component" value="Unassembled WGS sequence"/>
</dbReference>
<dbReference type="AlphaFoldDB" id="A0A0M0JIW7"/>
<sequence length="317" mass="34704">MASTAASSSKFGGAADLEDLEDEVVPAKRARPEGAEQAAAGAASAEVATGGGPPRDEIIDGAPRLAAHITSASKFNKVAAMAFALLEAGRVTHENAPAFFTVLQAGLLEPRRLRDKLYRVAYRKLYAAAISRASLFSASAQQELKRWQLLVLTQIDLHTDDSFQFNKAAKQVREKLEELPCIYPALEPAGVTHLPPSERRAWADVLFECLDAAMSHHKHAWARPTCDTLIKAAIDRRQNWVEEQQSELQLWNATCKGQRIQRQQEHLNSRAKTGSEPTAFERAEEHWRNSDIATAKRGESSVGGGGLDGWCAKQALN</sequence>
<feature type="region of interest" description="Disordered" evidence="1">
    <location>
        <begin position="265"/>
        <end position="304"/>
    </location>
</feature>
<evidence type="ECO:0000256" key="1">
    <source>
        <dbReference type="SAM" id="MobiDB-lite"/>
    </source>
</evidence>
<proteinExistence type="predicted"/>
<evidence type="ECO:0000313" key="3">
    <source>
        <dbReference type="Proteomes" id="UP000037460"/>
    </source>
</evidence>
<evidence type="ECO:0000313" key="2">
    <source>
        <dbReference type="EMBL" id="KOO26509.1"/>
    </source>
</evidence>